<evidence type="ECO:0008006" key="3">
    <source>
        <dbReference type="Google" id="ProtNLM"/>
    </source>
</evidence>
<organism evidence="1 2">
    <name type="scientific">Xanthomonas theicola</name>
    <dbReference type="NCBI Taxonomy" id="56464"/>
    <lineage>
        <taxon>Bacteria</taxon>
        <taxon>Pseudomonadati</taxon>
        <taxon>Pseudomonadota</taxon>
        <taxon>Gammaproteobacteria</taxon>
        <taxon>Lysobacterales</taxon>
        <taxon>Lysobacteraceae</taxon>
        <taxon>Xanthomonas</taxon>
    </lineage>
</organism>
<dbReference type="InterPro" id="IPR021263">
    <property type="entry name" value="DUF2840"/>
</dbReference>
<proteinExistence type="predicted"/>
<evidence type="ECO:0000313" key="2">
    <source>
        <dbReference type="Proteomes" id="UP000239898"/>
    </source>
</evidence>
<dbReference type="Proteomes" id="UP000239898">
    <property type="component" value="Unassembled WGS sequence"/>
</dbReference>
<dbReference type="Pfam" id="PF11000">
    <property type="entry name" value="DUF2840"/>
    <property type="match status" value="1"/>
</dbReference>
<reference evidence="1 2" key="1">
    <citation type="submission" date="2016-08" db="EMBL/GenBank/DDBJ databases">
        <title>Evolution of the type three secretion system and type three effector repertoires in Xanthomonas.</title>
        <authorList>
            <person name="Merda D."/>
            <person name="Briand M."/>
            <person name="Bosis E."/>
            <person name="Rousseau C."/>
            <person name="Portier P."/>
            <person name="Jacques M.-A."/>
            <person name="Fischer-Le Saux M."/>
        </authorList>
    </citation>
    <scope>NUCLEOTIDE SEQUENCE [LARGE SCALE GENOMIC DNA]</scope>
    <source>
        <strain evidence="1 2">CFBP 4691</strain>
    </source>
</reference>
<accession>A0A2S6ZGM1</accession>
<dbReference type="AlphaFoldDB" id="A0A2S6ZGM1"/>
<evidence type="ECO:0000313" key="1">
    <source>
        <dbReference type="EMBL" id="PPT91408.1"/>
    </source>
</evidence>
<dbReference type="EMBL" id="MIGX01000027">
    <property type="protein sequence ID" value="PPT91408.1"/>
    <property type="molecule type" value="Genomic_DNA"/>
</dbReference>
<dbReference type="OrthoDB" id="9810432at2"/>
<name>A0A2S6ZGM1_9XANT</name>
<keyword evidence="2" id="KW-1185">Reference proteome</keyword>
<comment type="caution">
    <text evidence="1">The sequence shown here is derived from an EMBL/GenBank/DDBJ whole genome shotgun (WGS) entry which is preliminary data.</text>
</comment>
<sequence length="147" mass="16168">MSQPLTTVELAYQEGVCNVRLLYGNAMRIDTLAAHAGHTRQRAYFGPGAVFGLDLWERNGYGTTAWRVIVARTVQPGQPARRMPCVRPGAYPLLDVQGATRARAALRWLADHGDALAAIAEHDYLLAQAHFARAPLARLRAYLEASK</sequence>
<dbReference type="RefSeq" id="WP_128419882.1">
    <property type="nucleotide sequence ID" value="NZ_CP049018.1"/>
</dbReference>
<gene>
    <name evidence="1" type="ORF">XthCFBP4691_07730</name>
</gene>
<protein>
    <recommendedName>
        <fullName evidence="3">DUF2840 domain-containing protein</fullName>
    </recommendedName>
</protein>